<feature type="domain" description="Response regulatory" evidence="6">
    <location>
        <begin position="3"/>
        <end position="120"/>
    </location>
</feature>
<evidence type="ECO:0000313" key="7">
    <source>
        <dbReference type="EMBL" id="KMY49923.1"/>
    </source>
</evidence>
<dbReference type="GO" id="GO:0003700">
    <property type="term" value="F:DNA-binding transcription factor activity"/>
    <property type="evidence" value="ECO:0007669"/>
    <property type="project" value="InterPro"/>
</dbReference>
<dbReference type="PROSITE" id="PS50110">
    <property type="entry name" value="RESPONSE_REGULATORY"/>
    <property type="match status" value="1"/>
</dbReference>
<dbReference type="PANTHER" id="PTHR43280">
    <property type="entry name" value="ARAC-FAMILY TRANSCRIPTIONAL REGULATOR"/>
    <property type="match status" value="1"/>
</dbReference>
<dbReference type="GO" id="GO:0043565">
    <property type="term" value="F:sequence-specific DNA binding"/>
    <property type="evidence" value="ECO:0007669"/>
    <property type="project" value="InterPro"/>
</dbReference>
<keyword evidence="1" id="KW-0805">Transcription regulation</keyword>
<evidence type="ECO:0008006" key="9">
    <source>
        <dbReference type="Google" id="ProtNLM"/>
    </source>
</evidence>
<dbReference type="InterPro" id="IPR018062">
    <property type="entry name" value="HTH_AraC-typ_CS"/>
</dbReference>
<dbReference type="SMART" id="SM00342">
    <property type="entry name" value="HTH_ARAC"/>
    <property type="match status" value="1"/>
</dbReference>
<dbReference type="CDD" id="cd17536">
    <property type="entry name" value="REC_YesN-like"/>
    <property type="match status" value="1"/>
</dbReference>
<evidence type="ECO:0000256" key="2">
    <source>
        <dbReference type="ARBA" id="ARBA00023125"/>
    </source>
</evidence>
<feature type="domain" description="HTH araC/xylS-type" evidence="5">
    <location>
        <begin position="434"/>
        <end position="532"/>
    </location>
</feature>
<sequence>MYKVMLVDDDYPVLEFLSEMIDWRGLGLALQSIHVNGMSALKEAETSMPDILITDIGMPKLDGIELTKRLKEKNSSLLVAILSCHNEFEFVQSALKLKVQEYILKDRLDLDQVIQLLSQFKNTLDIELNHQRNQLQMAHTIERNRAIMLEKFMNKTIYQPLHCEKDWSNEAELLGIQANQQYMIILCVVDGYQSLLNQFRSTVLVNFLIYNVITEIMGNEALKGVYGHFEKEESFLLVPINRVCEEENQKIKKVIQKIQFIFQKTFGISISFVLGKASATPLDMKEQMIELSESTVQKFYLKQKSIENFQALTISKENIFSWYNEASSEFKDLILLNSMEMEQKLAIIKKWIRFIIDHQFPPDSVKDWILKILLDIKVKIQVLTNFKLYGLHENLYETISQINGIYELENWLIEYFYKTSEMASYESMSNIEIANACKYISENIHRKITLDEVASYLHLNSSYFSRLFKKEVGENFVKYVVNMKMKRAKELLDQTNYSIIEISEQLGYENQSYFNKTFKAFTGIAPIEYRKGIIQSKKRELIIPI</sequence>
<dbReference type="AlphaFoldDB" id="A0A0K9GTG8"/>
<keyword evidence="2" id="KW-0238">DNA-binding</keyword>
<dbReference type="GO" id="GO:0000160">
    <property type="term" value="P:phosphorelay signal transduction system"/>
    <property type="evidence" value="ECO:0007669"/>
    <property type="project" value="InterPro"/>
</dbReference>
<dbReference type="SMART" id="SM00448">
    <property type="entry name" value="REC"/>
    <property type="match status" value="1"/>
</dbReference>
<dbReference type="OrthoDB" id="342399at2"/>
<dbReference type="SUPFAM" id="SSF52172">
    <property type="entry name" value="CheY-like"/>
    <property type="match status" value="1"/>
</dbReference>
<name>A0A0K9GTG8_9BACI</name>
<evidence type="ECO:0000256" key="4">
    <source>
        <dbReference type="PROSITE-ProRule" id="PRU00169"/>
    </source>
</evidence>
<proteinExistence type="predicted"/>
<keyword evidence="8" id="KW-1185">Reference proteome</keyword>
<dbReference type="InterPro" id="IPR011006">
    <property type="entry name" value="CheY-like_superfamily"/>
</dbReference>
<dbReference type="PROSITE" id="PS00041">
    <property type="entry name" value="HTH_ARAC_FAMILY_1"/>
    <property type="match status" value="1"/>
</dbReference>
<dbReference type="PANTHER" id="PTHR43280:SF10">
    <property type="entry name" value="REGULATORY PROTEIN POCR"/>
    <property type="match status" value="1"/>
</dbReference>
<dbReference type="PATRIC" id="fig|1679170.3.peg.2376"/>
<dbReference type="Gene3D" id="1.10.10.60">
    <property type="entry name" value="Homeodomain-like"/>
    <property type="match status" value="2"/>
</dbReference>
<accession>A0A0K9GTG8</accession>
<dbReference type="InterPro" id="IPR001789">
    <property type="entry name" value="Sig_transdc_resp-reg_receiver"/>
</dbReference>
<evidence type="ECO:0000256" key="1">
    <source>
        <dbReference type="ARBA" id="ARBA00023015"/>
    </source>
</evidence>
<evidence type="ECO:0000259" key="5">
    <source>
        <dbReference type="PROSITE" id="PS01124"/>
    </source>
</evidence>
<dbReference type="RefSeq" id="WP_049681275.1">
    <property type="nucleotide sequence ID" value="NZ_LFZW01000001.1"/>
</dbReference>
<dbReference type="SUPFAM" id="SSF46689">
    <property type="entry name" value="Homeodomain-like"/>
    <property type="match status" value="2"/>
</dbReference>
<feature type="modified residue" description="4-aspartylphosphate" evidence="4">
    <location>
        <position position="55"/>
    </location>
</feature>
<dbReference type="Gene3D" id="3.40.50.2300">
    <property type="match status" value="1"/>
</dbReference>
<dbReference type="EMBL" id="LFZW01000001">
    <property type="protein sequence ID" value="KMY49923.1"/>
    <property type="molecule type" value="Genomic_DNA"/>
</dbReference>
<dbReference type="InterPro" id="IPR020449">
    <property type="entry name" value="Tscrpt_reg_AraC-type_HTH"/>
</dbReference>
<organism evidence="7 8">
    <name type="scientific">Peribacillus loiseleuriae</name>
    <dbReference type="NCBI Taxonomy" id="1679170"/>
    <lineage>
        <taxon>Bacteria</taxon>
        <taxon>Bacillati</taxon>
        <taxon>Bacillota</taxon>
        <taxon>Bacilli</taxon>
        <taxon>Bacillales</taxon>
        <taxon>Bacillaceae</taxon>
        <taxon>Peribacillus</taxon>
    </lineage>
</organism>
<evidence type="ECO:0000259" key="6">
    <source>
        <dbReference type="PROSITE" id="PS50110"/>
    </source>
</evidence>
<comment type="caution">
    <text evidence="7">The sequence shown here is derived from an EMBL/GenBank/DDBJ whole genome shotgun (WGS) entry which is preliminary data.</text>
</comment>
<keyword evidence="4" id="KW-0597">Phosphoprotein</keyword>
<dbReference type="Proteomes" id="UP000037146">
    <property type="component" value="Unassembled WGS sequence"/>
</dbReference>
<dbReference type="InterPro" id="IPR018060">
    <property type="entry name" value="HTH_AraC"/>
</dbReference>
<dbReference type="InterPro" id="IPR009057">
    <property type="entry name" value="Homeodomain-like_sf"/>
</dbReference>
<dbReference type="PRINTS" id="PR00032">
    <property type="entry name" value="HTHARAC"/>
</dbReference>
<dbReference type="Pfam" id="PF00072">
    <property type="entry name" value="Response_reg"/>
    <property type="match status" value="1"/>
</dbReference>
<evidence type="ECO:0000313" key="8">
    <source>
        <dbReference type="Proteomes" id="UP000037146"/>
    </source>
</evidence>
<dbReference type="PROSITE" id="PS01124">
    <property type="entry name" value="HTH_ARAC_FAMILY_2"/>
    <property type="match status" value="1"/>
</dbReference>
<dbReference type="Pfam" id="PF12833">
    <property type="entry name" value="HTH_18"/>
    <property type="match status" value="1"/>
</dbReference>
<reference evidence="8" key="1">
    <citation type="submission" date="2015-07" db="EMBL/GenBank/DDBJ databases">
        <title>Genome sequencing project for genomic taxonomy and phylogenomics of Bacillus-like bacteria.</title>
        <authorList>
            <person name="Liu B."/>
            <person name="Wang J."/>
            <person name="Zhu Y."/>
            <person name="Liu G."/>
            <person name="Chen Q."/>
            <person name="Chen Z."/>
            <person name="Lan J."/>
            <person name="Che J."/>
            <person name="Ge C."/>
            <person name="Shi H."/>
            <person name="Pan Z."/>
            <person name="Liu X."/>
        </authorList>
    </citation>
    <scope>NUCLEOTIDE SEQUENCE [LARGE SCALE GENOMIC DNA]</scope>
    <source>
        <strain evidence="8">FJAT-27997</strain>
    </source>
</reference>
<dbReference type="STRING" id="1679170.AC625_10630"/>
<keyword evidence="3" id="KW-0804">Transcription</keyword>
<evidence type="ECO:0000256" key="3">
    <source>
        <dbReference type="ARBA" id="ARBA00023163"/>
    </source>
</evidence>
<protein>
    <recommendedName>
        <fullName evidence="9">AraC family transcriptional regulator</fullName>
    </recommendedName>
</protein>
<gene>
    <name evidence="7" type="ORF">AC625_10630</name>
</gene>